<name>A0A6J5MNI5_9CAUD</name>
<dbReference type="SUPFAM" id="SSF52540">
    <property type="entry name" value="P-loop containing nucleoside triphosphate hydrolases"/>
    <property type="match status" value="1"/>
</dbReference>
<dbReference type="EMBL" id="LR796509">
    <property type="protein sequence ID" value="CAB4148715.1"/>
    <property type="molecule type" value="Genomic_DNA"/>
</dbReference>
<dbReference type="CDD" id="cd04301">
    <property type="entry name" value="NAT_SF"/>
    <property type="match status" value="1"/>
</dbReference>
<dbReference type="GO" id="GO:0016747">
    <property type="term" value="F:acyltransferase activity, transferring groups other than amino-acyl groups"/>
    <property type="evidence" value="ECO:0007669"/>
    <property type="project" value="InterPro"/>
</dbReference>
<accession>A0A6J5MNI5</accession>
<evidence type="ECO:0000313" key="2">
    <source>
        <dbReference type="EMBL" id="CAB4148715.1"/>
    </source>
</evidence>
<dbReference type="InterPro" id="IPR016181">
    <property type="entry name" value="Acyl_CoA_acyltransferase"/>
</dbReference>
<dbReference type="Gene3D" id="3.40.50.300">
    <property type="entry name" value="P-loop containing nucleotide triphosphate hydrolases"/>
    <property type="match status" value="1"/>
</dbReference>
<gene>
    <name evidence="2" type="ORF">UFOVP534_21</name>
</gene>
<sequence length="365" mass="41709">MVGVGMVSISLERKTTPLISKIEMDDLTNELIAPFDYQSDGVEVFYPFSIPKDLPQTYNLGVIVGASGTGKSTLLQEFGDVEKQPQWLKEKSIASHFETANDAAERLCAAGLMSIPEWVKSFDSLSNGQKFRANLARQLKNNAVIDEFTSVVDRNVAKSASVAMSRYIKNNEIQKVVLATCHRDVLEYLEPDWVIDTDRGEWYSGRSLRRPNLVLTIYPANWRIWNNFSRHHYLSEKLNTASHNFIAIWEGKLVGFISVMSFPSGTLKNSFREHRLVINPDFQGFGFGHILSESVAQIYRDNGKRFFSKTSHPRLGEYRDNSDLWRATSKNHLIRKDGQNSTLTRWKINQNRWSYSHEYIGVSND</sequence>
<organism evidence="2">
    <name type="scientific">uncultured Caudovirales phage</name>
    <dbReference type="NCBI Taxonomy" id="2100421"/>
    <lineage>
        <taxon>Viruses</taxon>
        <taxon>Duplodnaviria</taxon>
        <taxon>Heunggongvirae</taxon>
        <taxon>Uroviricota</taxon>
        <taxon>Caudoviricetes</taxon>
        <taxon>Peduoviridae</taxon>
        <taxon>Maltschvirus</taxon>
        <taxon>Maltschvirus maltsch</taxon>
    </lineage>
</organism>
<proteinExistence type="predicted"/>
<dbReference type="InterPro" id="IPR027417">
    <property type="entry name" value="P-loop_NTPase"/>
</dbReference>
<evidence type="ECO:0000259" key="1">
    <source>
        <dbReference type="PROSITE" id="PS51186"/>
    </source>
</evidence>
<reference evidence="2" key="1">
    <citation type="submission" date="2020-04" db="EMBL/GenBank/DDBJ databases">
        <authorList>
            <person name="Chiriac C."/>
            <person name="Salcher M."/>
            <person name="Ghai R."/>
            <person name="Kavagutti S V."/>
        </authorList>
    </citation>
    <scope>NUCLEOTIDE SEQUENCE</scope>
</reference>
<dbReference type="InterPro" id="IPR000182">
    <property type="entry name" value="GNAT_dom"/>
</dbReference>
<dbReference type="Pfam" id="PF00583">
    <property type="entry name" value="Acetyltransf_1"/>
    <property type="match status" value="1"/>
</dbReference>
<dbReference type="CDD" id="cd00267">
    <property type="entry name" value="ABC_ATPase"/>
    <property type="match status" value="1"/>
</dbReference>
<feature type="domain" description="N-acetyltransferase" evidence="1">
    <location>
        <begin position="206"/>
        <end position="335"/>
    </location>
</feature>
<protein>
    <submittedName>
        <fullName evidence="2">NAT_SF domain containing protein</fullName>
    </submittedName>
</protein>
<dbReference type="PROSITE" id="PS51186">
    <property type="entry name" value="GNAT"/>
    <property type="match status" value="1"/>
</dbReference>
<dbReference type="Gene3D" id="3.40.630.30">
    <property type="match status" value="1"/>
</dbReference>
<dbReference type="SUPFAM" id="SSF55729">
    <property type="entry name" value="Acyl-CoA N-acyltransferases (Nat)"/>
    <property type="match status" value="1"/>
</dbReference>